<dbReference type="SMART" id="SM00671">
    <property type="entry name" value="SEL1"/>
    <property type="match status" value="4"/>
</dbReference>
<dbReference type="SUPFAM" id="SSF56112">
    <property type="entry name" value="Protein kinase-like (PK-like)"/>
    <property type="match status" value="1"/>
</dbReference>
<dbReference type="InterPro" id="IPR011009">
    <property type="entry name" value="Kinase-like_dom_sf"/>
</dbReference>
<dbReference type="GO" id="GO:0004674">
    <property type="term" value="F:protein serine/threonine kinase activity"/>
    <property type="evidence" value="ECO:0007669"/>
    <property type="project" value="TreeGrafter"/>
</dbReference>
<dbReference type="GO" id="GO:0005524">
    <property type="term" value="F:ATP binding"/>
    <property type="evidence" value="ECO:0007669"/>
    <property type="project" value="InterPro"/>
</dbReference>
<dbReference type="Gene3D" id="1.25.40.10">
    <property type="entry name" value="Tetratricopeptide repeat domain"/>
    <property type="match status" value="1"/>
</dbReference>
<organism evidence="2 3">
    <name type="scientific">Rhizophagus irregularis (strain DAOM 197198w)</name>
    <name type="common">Glomus intraradices</name>
    <dbReference type="NCBI Taxonomy" id="1432141"/>
    <lineage>
        <taxon>Eukaryota</taxon>
        <taxon>Fungi</taxon>
        <taxon>Fungi incertae sedis</taxon>
        <taxon>Mucoromycota</taxon>
        <taxon>Glomeromycotina</taxon>
        <taxon>Glomeromycetes</taxon>
        <taxon>Glomerales</taxon>
        <taxon>Glomeraceae</taxon>
        <taxon>Rhizophagus</taxon>
    </lineage>
</organism>
<feature type="domain" description="Protein kinase" evidence="1">
    <location>
        <begin position="37"/>
        <end position="307"/>
    </location>
</feature>
<protein>
    <submittedName>
        <fullName evidence="2">Rad53p</fullName>
    </submittedName>
</protein>
<sequence length="551" mass="63665">MSNNIEIKVTENSDERVNWIEDAILKNYFKYYEYNHFRNIQEIGFGNFKKVYRANWKDSRNPLTLKSFSNINNVTTKEIVNELKRQYEMDFHENIIRFCGITIIENQDDDSKNYLLVMEYADNGTLRNYLKEHFDSLNWDNKLNIALQLARAVSYLHEKEIVHHNLHSNNVLVHQGIIKLTDFGLSKRIKESSNLQSNFFDMVAYIDPKLFEQKRINNHQASLYLLNKKSNIYSIGVLLWEISSGQSPFCNEPSDTCLDLKILHGLREKPVANTPIDYAKIYIDCWNHEPDNRPIISEVIAKLNVIILNKLSSKQPSLHEELFQLIQKFNKISIKEIEPSMSLNENDFQIVVDDLVILLDNVEQESGKEEVLDYLSDHDITPQQIYNWLLYNQTNSNSVVLLGDFLSLGIEVNVDKQKAFEIYQKAANLGNAFGISSLASCYEVGAGTYVDKQKAFELYQKAGNFGILSGINNLAYCYEVGNGTSVNKQKAFELYQKAANLGYKIAQYNLAFMYENGDGVVEDINQAIYWYKKCAEQGDYDAQFKLEELLE</sequence>
<dbReference type="InterPro" id="IPR051681">
    <property type="entry name" value="Ser/Thr_Kinases-Pseudokinases"/>
</dbReference>
<dbReference type="EMBL" id="JEMT01028459">
    <property type="protein sequence ID" value="EXX54581.1"/>
    <property type="molecule type" value="Genomic_DNA"/>
</dbReference>
<dbReference type="PROSITE" id="PS50011">
    <property type="entry name" value="PROTEIN_KINASE_DOM"/>
    <property type="match status" value="1"/>
</dbReference>
<evidence type="ECO:0000259" key="1">
    <source>
        <dbReference type="PROSITE" id="PS50011"/>
    </source>
</evidence>
<dbReference type="Proteomes" id="UP000022910">
    <property type="component" value="Unassembled WGS sequence"/>
</dbReference>
<dbReference type="InterPro" id="IPR000719">
    <property type="entry name" value="Prot_kinase_dom"/>
</dbReference>
<dbReference type="PANTHER" id="PTHR44329">
    <property type="entry name" value="SERINE/THREONINE-PROTEIN KINASE TNNI3K-RELATED"/>
    <property type="match status" value="1"/>
</dbReference>
<dbReference type="InterPro" id="IPR011990">
    <property type="entry name" value="TPR-like_helical_dom_sf"/>
</dbReference>
<dbReference type="InterPro" id="IPR006597">
    <property type="entry name" value="Sel1-like"/>
</dbReference>
<dbReference type="Pfam" id="PF07714">
    <property type="entry name" value="PK_Tyr_Ser-Thr"/>
    <property type="match status" value="1"/>
</dbReference>
<name>A0A015K587_RHIIW</name>
<comment type="caution">
    <text evidence="2">The sequence shown here is derived from an EMBL/GenBank/DDBJ whole genome shotgun (WGS) entry which is preliminary data.</text>
</comment>
<evidence type="ECO:0000313" key="2">
    <source>
        <dbReference type="EMBL" id="EXX54581.1"/>
    </source>
</evidence>
<dbReference type="AlphaFoldDB" id="A0A015K587"/>
<evidence type="ECO:0000313" key="3">
    <source>
        <dbReference type="Proteomes" id="UP000022910"/>
    </source>
</evidence>
<dbReference type="SUPFAM" id="SSF81901">
    <property type="entry name" value="HCP-like"/>
    <property type="match status" value="1"/>
</dbReference>
<reference evidence="2 3" key="1">
    <citation type="submission" date="2014-02" db="EMBL/GenBank/DDBJ databases">
        <title>Single nucleus genome sequencing reveals high similarity among nuclei of an endomycorrhizal fungus.</title>
        <authorList>
            <person name="Lin K."/>
            <person name="Geurts R."/>
            <person name="Zhang Z."/>
            <person name="Limpens E."/>
            <person name="Saunders D.G."/>
            <person name="Mu D."/>
            <person name="Pang E."/>
            <person name="Cao H."/>
            <person name="Cha H."/>
            <person name="Lin T."/>
            <person name="Zhou Q."/>
            <person name="Shang Y."/>
            <person name="Li Y."/>
            <person name="Ivanov S."/>
            <person name="Sharma T."/>
            <person name="Velzen R.V."/>
            <person name="Ruijter N.D."/>
            <person name="Aanen D.K."/>
            <person name="Win J."/>
            <person name="Kamoun S."/>
            <person name="Bisseling T."/>
            <person name="Huang S."/>
        </authorList>
    </citation>
    <scope>NUCLEOTIDE SEQUENCE [LARGE SCALE GENOMIC DNA]</scope>
    <source>
        <strain evidence="3">DAOM197198w</strain>
    </source>
</reference>
<dbReference type="HOGENOM" id="CLU_000288_7_12_1"/>
<dbReference type="PRINTS" id="PR00109">
    <property type="entry name" value="TYRKINASE"/>
</dbReference>
<proteinExistence type="predicted"/>
<dbReference type="InterPro" id="IPR001245">
    <property type="entry name" value="Ser-Thr/Tyr_kinase_cat_dom"/>
</dbReference>
<dbReference type="Gene3D" id="1.10.510.10">
    <property type="entry name" value="Transferase(Phosphotransferase) domain 1"/>
    <property type="match status" value="1"/>
</dbReference>
<dbReference type="Pfam" id="PF08238">
    <property type="entry name" value="Sel1"/>
    <property type="match status" value="4"/>
</dbReference>
<accession>A0A015K587</accession>
<gene>
    <name evidence="2" type="ORF">RirG_233230</name>
</gene>
<keyword evidence="3" id="KW-1185">Reference proteome</keyword>